<name>A0A1G9UD16_9BACT</name>
<organism evidence="1 2">
    <name type="scientific">Catalinimonas alkaloidigena</name>
    <dbReference type="NCBI Taxonomy" id="1075417"/>
    <lineage>
        <taxon>Bacteria</taxon>
        <taxon>Pseudomonadati</taxon>
        <taxon>Bacteroidota</taxon>
        <taxon>Cytophagia</taxon>
        <taxon>Cytophagales</taxon>
        <taxon>Catalimonadaceae</taxon>
        <taxon>Catalinimonas</taxon>
    </lineage>
</organism>
<dbReference type="STRING" id="1075417.SAMN05421823_11627"/>
<dbReference type="AlphaFoldDB" id="A0A1G9UD16"/>
<dbReference type="Proteomes" id="UP000198510">
    <property type="component" value="Unassembled WGS sequence"/>
</dbReference>
<gene>
    <name evidence="1" type="ORF">SAMN05421823_11627</name>
</gene>
<proteinExistence type="predicted"/>
<evidence type="ECO:0000313" key="2">
    <source>
        <dbReference type="Proteomes" id="UP000198510"/>
    </source>
</evidence>
<reference evidence="1 2" key="1">
    <citation type="submission" date="2016-10" db="EMBL/GenBank/DDBJ databases">
        <authorList>
            <person name="de Groot N.N."/>
        </authorList>
    </citation>
    <scope>NUCLEOTIDE SEQUENCE [LARGE SCALE GENOMIC DNA]</scope>
    <source>
        <strain evidence="1 2">DSM 25186</strain>
    </source>
</reference>
<sequence length="34" mass="3968">MLLHLPEAPYIYPTSIIPSFHDNTFYENVTSRLS</sequence>
<accession>A0A1G9UD16</accession>
<protein>
    <submittedName>
        <fullName evidence="1">Uncharacterized protein</fullName>
    </submittedName>
</protein>
<keyword evidence="2" id="KW-1185">Reference proteome</keyword>
<evidence type="ECO:0000313" key="1">
    <source>
        <dbReference type="EMBL" id="SDM57733.1"/>
    </source>
</evidence>
<dbReference type="EMBL" id="FNFO01000016">
    <property type="protein sequence ID" value="SDM57733.1"/>
    <property type="molecule type" value="Genomic_DNA"/>
</dbReference>